<accession>A0AAV3Y5A5</accession>
<keyword evidence="3" id="KW-1185">Reference proteome</keyword>
<dbReference type="Proteomes" id="UP000735302">
    <property type="component" value="Unassembled WGS sequence"/>
</dbReference>
<organism evidence="2 3">
    <name type="scientific">Plakobranchus ocellatus</name>
    <dbReference type="NCBI Taxonomy" id="259542"/>
    <lineage>
        <taxon>Eukaryota</taxon>
        <taxon>Metazoa</taxon>
        <taxon>Spiralia</taxon>
        <taxon>Lophotrochozoa</taxon>
        <taxon>Mollusca</taxon>
        <taxon>Gastropoda</taxon>
        <taxon>Heterobranchia</taxon>
        <taxon>Euthyneura</taxon>
        <taxon>Panpulmonata</taxon>
        <taxon>Sacoglossa</taxon>
        <taxon>Placobranchoidea</taxon>
        <taxon>Plakobranchidae</taxon>
        <taxon>Plakobranchus</taxon>
    </lineage>
</organism>
<evidence type="ECO:0000313" key="3">
    <source>
        <dbReference type="Proteomes" id="UP000735302"/>
    </source>
</evidence>
<reference evidence="2 3" key="1">
    <citation type="journal article" date="2021" name="Elife">
        <title>Chloroplast acquisition without the gene transfer in kleptoplastic sea slugs, Plakobranchus ocellatus.</title>
        <authorList>
            <person name="Maeda T."/>
            <person name="Takahashi S."/>
            <person name="Yoshida T."/>
            <person name="Shimamura S."/>
            <person name="Takaki Y."/>
            <person name="Nagai Y."/>
            <person name="Toyoda A."/>
            <person name="Suzuki Y."/>
            <person name="Arimoto A."/>
            <person name="Ishii H."/>
            <person name="Satoh N."/>
            <person name="Nishiyama T."/>
            <person name="Hasebe M."/>
            <person name="Maruyama T."/>
            <person name="Minagawa J."/>
            <person name="Obokata J."/>
            <person name="Shigenobu S."/>
        </authorList>
    </citation>
    <scope>NUCLEOTIDE SEQUENCE [LARGE SCALE GENOMIC DNA]</scope>
</reference>
<dbReference type="EMBL" id="BLXT01000501">
    <property type="protein sequence ID" value="GFN77747.1"/>
    <property type="molecule type" value="Genomic_DNA"/>
</dbReference>
<dbReference type="AlphaFoldDB" id="A0AAV3Y5A5"/>
<comment type="caution">
    <text evidence="2">The sequence shown here is derived from an EMBL/GenBank/DDBJ whole genome shotgun (WGS) entry which is preliminary data.</text>
</comment>
<proteinExistence type="predicted"/>
<sequence length="124" mass="13606">MHRQRHKERQKTEVWFLYKASPQQGDLRLSDPPSEQGAIGWAQVCERRIPADLRVDSLAIVPPTPPFRFKDEHPRSLQQGDLMNSSSPSGQGVVGGSRAHVRRVPADPGADSQATAPPTPPIGL</sequence>
<protein>
    <submittedName>
        <fullName evidence="2">Uncharacterized protein</fullName>
    </submittedName>
</protein>
<evidence type="ECO:0000313" key="2">
    <source>
        <dbReference type="EMBL" id="GFN77747.1"/>
    </source>
</evidence>
<evidence type="ECO:0000256" key="1">
    <source>
        <dbReference type="SAM" id="MobiDB-lite"/>
    </source>
</evidence>
<feature type="region of interest" description="Disordered" evidence="1">
    <location>
        <begin position="60"/>
        <end position="124"/>
    </location>
</feature>
<name>A0AAV3Y5A5_9GAST</name>
<gene>
    <name evidence="2" type="ORF">PoB_000425300</name>
</gene>